<organism evidence="5 6">
    <name type="scientific">Betta splendens</name>
    <name type="common">Siamese fighting fish</name>
    <dbReference type="NCBI Taxonomy" id="158456"/>
    <lineage>
        <taxon>Eukaryota</taxon>
        <taxon>Metazoa</taxon>
        <taxon>Chordata</taxon>
        <taxon>Craniata</taxon>
        <taxon>Vertebrata</taxon>
        <taxon>Euteleostomi</taxon>
        <taxon>Actinopterygii</taxon>
        <taxon>Neopterygii</taxon>
        <taxon>Teleostei</taxon>
        <taxon>Neoteleostei</taxon>
        <taxon>Acanthomorphata</taxon>
        <taxon>Anabantaria</taxon>
        <taxon>Anabantiformes</taxon>
        <taxon>Anabantoidei</taxon>
        <taxon>Osphronemidae</taxon>
        <taxon>Betta</taxon>
    </lineage>
</organism>
<dbReference type="SMART" id="SM00252">
    <property type="entry name" value="SH2"/>
    <property type="match status" value="1"/>
</dbReference>
<feature type="region of interest" description="Disordered" evidence="3">
    <location>
        <begin position="219"/>
        <end position="321"/>
    </location>
</feature>
<dbReference type="PANTHER" id="PTHR14388">
    <property type="entry name" value="T CELL-SPECIFIC ADAPTER PROTEIN TSAD"/>
    <property type="match status" value="1"/>
</dbReference>
<dbReference type="InterPro" id="IPR000980">
    <property type="entry name" value="SH2"/>
</dbReference>
<dbReference type="GeneID" id="114857257"/>
<proteinExistence type="predicted"/>
<evidence type="ECO:0000313" key="5">
    <source>
        <dbReference type="Proteomes" id="UP000515150"/>
    </source>
</evidence>
<feature type="region of interest" description="Disordered" evidence="3">
    <location>
        <begin position="347"/>
        <end position="379"/>
    </location>
</feature>
<dbReference type="RefSeq" id="XP_029009415.1">
    <property type="nucleotide sequence ID" value="XM_029153582.3"/>
</dbReference>
<dbReference type="InterPro" id="IPR036860">
    <property type="entry name" value="SH2_dom_sf"/>
</dbReference>
<protein>
    <submittedName>
        <fullName evidence="6">SH2 domain-containing protein 7-like</fullName>
    </submittedName>
</protein>
<feature type="region of interest" description="Disordered" evidence="3">
    <location>
        <begin position="406"/>
        <end position="439"/>
    </location>
</feature>
<accession>A0A6P7MT82</accession>
<dbReference type="OrthoDB" id="6108017at2759"/>
<evidence type="ECO:0000259" key="4">
    <source>
        <dbReference type="PROSITE" id="PS50001"/>
    </source>
</evidence>
<evidence type="ECO:0000313" key="6">
    <source>
        <dbReference type="RefSeq" id="XP_029009415.1"/>
    </source>
</evidence>
<feature type="compositionally biased region" description="Basic and acidic residues" evidence="3">
    <location>
        <begin position="426"/>
        <end position="439"/>
    </location>
</feature>
<evidence type="ECO:0000256" key="1">
    <source>
        <dbReference type="ARBA" id="ARBA00022999"/>
    </source>
</evidence>
<reference evidence="6" key="1">
    <citation type="submission" date="2025-08" db="UniProtKB">
        <authorList>
            <consortium name="RefSeq"/>
        </authorList>
    </citation>
    <scope>IDENTIFICATION</scope>
</reference>
<dbReference type="FunFam" id="3.30.505.10:FF:000059">
    <property type="entry name" value="hematopoietic SH2 domain-containing protein"/>
    <property type="match status" value="1"/>
</dbReference>
<dbReference type="Pfam" id="PF00017">
    <property type="entry name" value="SH2"/>
    <property type="match status" value="1"/>
</dbReference>
<dbReference type="InParanoid" id="A0A6P7MT82"/>
<name>A0A6P7MT82_BETSP</name>
<dbReference type="PRINTS" id="PR00401">
    <property type="entry name" value="SH2DOMAIN"/>
</dbReference>
<dbReference type="AlphaFoldDB" id="A0A6P7MT82"/>
<feature type="compositionally biased region" description="Pro residues" evidence="3">
    <location>
        <begin position="354"/>
        <end position="367"/>
    </location>
</feature>
<dbReference type="Gene3D" id="3.30.505.10">
    <property type="entry name" value="SH2 domain"/>
    <property type="match status" value="1"/>
</dbReference>
<dbReference type="PROSITE" id="PS50001">
    <property type="entry name" value="SH2"/>
    <property type="match status" value="1"/>
</dbReference>
<evidence type="ECO:0000256" key="2">
    <source>
        <dbReference type="PROSITE-ProRule" id="PRU00191"/>
    </source>
</evidence>
<dbReference type="PANTHER" id="PTHR14388:SF6">
    <property type="entry name" value="SH2 DOMAIN-CONTAINING PROTEIN 7"/>
    <property type="match status" value="1"/>
</dbReference>
<evidence type="ECO:0000256" key="3">
    <source>
        <dbReference type="SAM" id="MobiDB-lite"/>
    </source>
</evidence>
<keyword evidence="1 2" id="KW-0727">SH2 domain</keyword>
<gene>
    <name evidence="6" type="primary">LOC114857257</name>
</gene>
<sequence>MTPGSNHALLFSRQDTDASCCRPQRRAPEGIGALSGQGQNQKRAKKPSGLGTCLKFCFKGRAKMERRQREPGAGSPAEGAEGRLRELAAKWFVETQLPSIVHNGFFPSWFLGFISRRDAEEILKDKELGCFLIRLSDKAVGYILSYRGRDRCRHFVINQGETGRFAVSGDSNRYDSVSELIEYYKTRPIEPFGEYLTSPCFAARNEDLYDVIQVSPKASAGRGVKSAPRPQPSAAPEPTATRPVKSHRTPEEVPPLPRRSRHLDGASIGDQDGVLYAQLRKQAPRERPRSQNLCQDAGPGGNPRKAPRSAAAPPGPVDASYSELSLLEGGKSRSLPLLDAGGAERCCRLSAPPRLSPRPGRPAPPAEAGPDPRSHSLDYVGDGAVYHLAGGQPGRSPCADNTYELIPEHEDAGRPQPGGNTYEPLEDLRPRPSKNENGKWKWLFPDAKRKW</sequence>
<dbReference type="SUPFAM" id="SSF55550">
    <property type="entry name" value="SH2 domain"/>
    <property type="match status" value="1"/>
</dbReference>
<dbReference type="Proteomes" id="UP000515150">
    <property type="component" value="Chromosome 6"/>
</dbReference>
<feature type="region of interest" description="Disordered" evidence="3">
    <location>
        <begin position="16"/>
        <end position="48"/>
    </location>
</feature>
<dbReference type="KEGG" id="bspl:114857257"/>
<dbReference type="GO" id="GO:0005737">
    <property type="term" value="C:cytoplasm"/>
    <property type="evidence" value="ECO:0007669"/>
    <property type="project" value="TreeGrafter"/>
</dbReference>
<feature type="domain" description="SH2" evidence="4">
    <location>
        <begin position="109"/>
        <end position="200"/>
    </location>
</feature>
<keyword evidence="5" id="KW-1185">Reference proteome</keyword>